<accession>A0A517W272</accession>
<feature type="compositionally biased region" description="Basic and acidic residues" evidence="1">
    <location>
        <begin position="761"/>
        <end position="780"/>
    </location>
</feature>
<dbReference type="AlphaFoldDB" id="A0A517W272"/>
<evidence type="ECO:0000313" key="3">
    <source>
        <dbReference type="Proteomes" id="UP000318704"/>
    </source>
</evidence>
<keyword evidence="2" id="KW-0645">Protease</keyword>
<dbReference type="GO" id="GO:0008233">
    <property type="term" value="F:peptidase activity"/>
    <property type="evidence" value="ECO:0007669"/>
    <property type="project" value="UniProtKB-KW"/>
</dbReference>
<dbReference type="EMBL" id="CP037920">
    <property type="protein sequence ID" value="QDT99340.1"/>
    <property type="molecule type" value="Genomic_DNA"/>
</dbReference>
<dbReference type="Proteomes" id="UP000318704">
    <property type="component" value="Chromosome"/>
</dbReference>
<feature type="compositionally biased region" description="Basic and acidic residues" evidence="1">
    <location>
        <begin position="790"/>
        <end position="804"/>
    </location>
</feature>
<dbReference type="GO" id="GO:0006508">
    <property type="term" value="P:proteolysis"/>
    <property type="evidence" value="ECO:0007669"/>
    <property type="project" value="UniProtKB-KW"/>
</dbReference>
<keyword evidence="2" id="KW-0378">Hydrolase</keyword>
<dbReference type="Gene3D" id="2.60.120.380">
    <property type="match status" value="2"/>
</dbReference>
<proteinExistence type="predicted"/>
<evidence type="ECO:0000313" key="2">
    <source>
        <dbReference type="EMBL" id="QDT99340.1"/>
    </source>
</evidence>
<organism evidence="2 3">
    <name type="scientific">Gimesia aquarii</name>
    <dbReference type="NCBI Taxonomy" id="2527964"/>
    <lineage>
        <taxon>Bacteria</taxon>
        <taxon>Pseudomonadati</taxon>
        <taxon>Planctomycetota</taxon>
        <taxon>Planctomycetia</taxon>
        <taxon>Planctomycetales</taxon>
        <taxon>Planctomycetaceae</taxon>
        <taxon>Gimesia</taxon>
    </lineage>
</organism>
<sequence>MPQKYTSSVCTGVLAIAFSLLLVDLSEAASPGLNYVRPRGGQRGTEVSLTFIGARLSDAVEILSYKKGFEFKEIKGNPKNANVCTAIVKIAPDCALGEHTFQVRTKSGVSDYKTFWVGQFPEVAEKEPNSKFETPQAIELNHTVTGVIQNEDVDYFVVNAKKGQRISAEIEGVRLATTLLDPYVAILDEKRFELKAEDDLPLLRNDTAVSVVAPADGKYTILVRDSSYRGNGAAFYRLHVGTYPRPTAVYPAGGQLGTKQKVTFKGNTVNNLVQEFQLPNKPDDDFRLFASDAGGSAPSGNVFRLFPHGNSFEKEPNNEFKQASVATLPNAFNGIIEKAGDIDYFKFQGKKNQTLEIECYSRRIRSPLDPVMALYNAKFQRLAANDDSRGPDSYFRYKFPADGEYYLSITDHLARGGEDFIYRVEMLPVTASLDLGIPRNARYSQERQRIVVARGNRFAAVISVARKNFGGEIVLDPSNIPKGIKMIAEPMAANLTTMPVVFEAAADAPVEGELIALKGRHADPKQKIEGVFKNRADLVRVRNNQLLWLKDVAQIPVAVVEELPFKLDIVEPKVPLTRSGSMQLKVVVTRKEGFDKPITLQFPFRPPGVGASSRVTIPKGKNEAFYPLNANGNAQIKKWKVFVIGSADVGGAAWVSSQLASLEVADSFVDLKLARSAVEQGKETEILCTVSMKNPFEGDAKIKLVGLPPKVTTTDISFNKESKEVVFKVKTDPASPQGRHKSLFCQVEIPMNGETVVHTTGRTELRIDKPAPPKKNEPPKPKPVAKKAQPKKEAPPKRLTRLEKLRLEAQKRLESGSK</sequence>
<reference evidence="2 3" key="1">
    <citation type="submission" date="2019-03" db="EMBL/GenBank/DDBJ databases">
        <title>Deep-cultivation of Planctomycetes and their phenomic and genomic characterization uncovers novel biology.</title>
        <authorList>
            <person name="Wiegand S."/>
            <person name="Jogler M."/>
            <person name="Boedeker C."/>
            <person name="Pinto D."/>
            <person name="Vollmers J."/>
            <person name="Rivas-Marin E."/>
            <person name="Kohn T."/>
            <person name="Peeters S.H."/>
            <person name="Heuer A."/>
            <person name="Rast P."/>
            <person name="Oberbeckmann S."/>
            <person name="Bunk B."/>
            <person name="Jeske O."/>
            <person name="Meyerdierks A."/>
            <person name="Storesund J.E."/>
            <person name="Kallscheuer N."/>
            <person name="Luecker S."/>
            <person name="Lage O.M."/>
            <person name="Pohl T."/>
            <person name="Merkel B.J."/>
            <person name="Hornburger P."/>
            <person name="Mueller R.-W."/>
            <person name="Bruemmer F."/>
            <person name="Labrenz M."/>
            <person name="Spormann A.M."/>
            <person name="Op den Camp H."/>
            <person name="Overmann J."/>
            <person name="Amann R."/>
            <person name="Jetten M.S.M."/>
            <person name="Mascher T."/>
            <person name="Medema M.H."/>
            <person name="Devos D.P."/>
            <person name="Kaster A.-K."/>
            <person name="Ovreas L."/>
            <person name="Rohde M."/>
            <person name="Galperin M.Y."/>
            <person name="Jogler C."/>
        </authorList>
    </citation>
    <scope>NUCLEOTIDE SEQUENCE [LARGE SCALE GENOMIC DNA]</scope>
    <source>
        <strain evidence="2 3">V144</strain>
    </source>
</reference>
<dbReference type="RefSeq" id="WP_144988751.1">
    <property type="nucleotide sequence ID" value="NZ_CP037920.1"/>
</dbReference>
<evidence type="ECO:0000256" key="1">
    <source>
        <dbReference type="SAM" id="MobiDB-lite"/>
    </source>
</evidence>
<dbReference type="EC" id="3.4.21.-" evidence="2"/>
<dbReference type="KEGG" id="gaw:V144x_48510"/>
<feature type="region of interest" description="Disordered" evidence="1">
    <location>
        <begin position="761"/>
        <end position="804"/>
    </location>
</feature>
<gene>
    <name evidence="2" type="ORF">V144x_48510</name>
</gene>
<name>A0A517W272_9PLAN</name>
<protein>
    <submittedName>
        <fullName evidence="2">Putative subtilase-type serine protease</fullName>
        <ecNumber evidence="2">3.4.21.-</ecNumber>
    </submittedName>
</protein>